<sequence length="97" mass="11253">MKIFIQYMVSLRCKLMVKSELEKLNIKYKSVELGEVLLTKDLSEAKREKLKKGLHKSGLELMDDKRAMLIEKITNVIVEMVHYSDELPLFCAMGHPL</sequence>
<gene>
    <name evidence="1" type="ORF">MM213_08600</name>
</gene>
<proteinExistence type="predicted"/>
<reference evidence="1" key="1">
    <citation type="submission" date="2022-03" db="EMBL/GenBank/DDBJ databases">
        <title>De novo assembled genomes of Belliella spp. (Cyclobacteriaceae) strains.</title>
        <authorList>
            <person name="Szabo A."/>
            <person name="Korponai K."/>
            <person name="Felfoldi T."/>
        </authorList>
    </citation>
    <scope>NUCLEOTIDE SEQUENCE</scope>
    <source>
        <strain evidence="1">DSM 111903</strain>
    </source>
</reference>
<evidence type="ECO:0000313" key="1">
    <source>
        <dbReference type="EMBL" id="MCH7413540.1"/>
    </source>
</evidence>
<dbReference type="RefSeq" id="WP_241411387.1">
    <property type="nucleotide sequence ID" value="NZ_JAKZGO010000006.1"/>
</dbReference>
<name>A0ABS9VAT2_9BACT</name>
<dbReference type="EMBL" id="JAKZGO010000006">
    <property type="protein sequence ID" value="MCH7413540.1"/>
    <property type="molecule type" value="Genomic_DNA"/>
</dbReference>
<evidence type="ECO:0000313" key="2">
    <source>
        <dbReference type="Proteomes" id="UP001165430"/>
    </source>
</evidence>
<dbReference type="Proteomes" id="UP001165430">
    <property type="component" value="Unassembled WGS sequence"/>
</dbReference>
<keyword evidence="2" id="KW-1185">Reference proteome</keyword>
<protein>
    <submittedName>
        <fullName evidence="1">Uncharacterized protein</fullName>
    </submittedName>
</protein>
<organism evidence="1 2">
    <name type="scientific">Belliella alkalica</name>
    <dbReference type="NCBI Taxonomy" id="1730871"/>
    <lineage>
        <taxon>Bacteria</taxon>
        <taxon>Pseudomonadati</taxon>
        <taxon>Bacteroidota</taxon>
        <taxon>Cytophagia</taxon>
        <taxon>Cytophagales</taxon>
        <taxon>Cyclobacteriaceae</taxon>
        <taxon>Belliella</taxon>
    </lineage>
</organism>
<comment type="caution">
    <text evidence="1">The sequence shown here is derived from an EMBL/GenBank/DDBJ whole genome shotgun (WGS) entry which is preliminary data.</text>
</comment>
<accession>A0ABS9VAT2</accession>